<dbReference type="EMBL" id="CP104013">
    <property type="protein sequence ID" value="UYP44179.1"/>
    <property type="molecule type" value="Genomic_DNA"/>
</dbReference>
<dbReference type="PANTHER" id="PTHR42830:SF2">
    <property type="entry name" value="OSMC_OHR FAMILY PROTEIN"/>
    <property type="match status" value="1"/>
</dbReference>
<dbReference type="SUPFAM" id="SSF82784">
    <property type="entry name" value="OsmC-like"/>
    <property type="match status" value="1"/>
</dbReference>
<dbReference type="InterPro" id="IPR036102">
    <property type="entry name" value="OsmC/Ohrsf"/>
</dbReference>
<reference evidence="1" key="1">
    <citation type="submission" date="2022-09" db="EMBL/GenBank/DDBJ databases">
        <title>Actin cytoskeleton and complex cell architecture in an #Asgard archaeon.</title>
        <authorList>
            <person name="Ponce Toledo R.I."/>
            <person name="Schleper C."/>
            <person name="Rodrigues Oliveira T."/>
            <person name="Wollweber F."/>
            <person name="Xu J."/>
            <person name="Rittmann S."/>
            <person name="Klingl A."/>
            <person name="Pilhofer M."/>
        </authorList>
    </citation>
    <scope>NUCLEOTIDE SEQUENCE</scope>
    <source>
        <strain evidence="1">B-35</strain>
    </source>
</reference>
<evidence type="ECO:0000313" key="2">
    <source>
        <dbReference type="Proteomes" id="UP001208689"/>
    </source>
</evidence>
<keyword evidence="2" id="KW-1185">Reference proteome</keyword>
<evidence type="ECO:0008006" key="3">
    <source>
        <dbReference type="Google" id="ProtNLM"/>
    </source>
</evidence>
<evidence type="ECO:0000313" key="1">
    <source>
        <dbReference type="EMBL" id="UYP44179.1"/>
    </source>
</evidence>
<dbReference type="InterPro" id="IPR015946">
    <property type="entry name" value="KH_dom-like_a/b"/>
</dbReference>
<protein>
    <recommendedName>
        <fullName evidence="3">OsmC family peroxiredoxin</fullName>
    </recommendedName>
</protein>
<dbReference type="Gene3D" id="3.30.300.20">
    <property type="match status" value="1"/>
</dbReference>
<dbReference type="PANTHER" id="PTHR42830">
    <property type="entry name" value="OSMOTICALLY INDUCIBLE FAMILY PROTEIN"/>
    <property type="match status" value="1"/>
</dbReference>
<dbReference type="Proteomes" id="UP001208689">
    <property type="component" value="Chromosome"/>
</dbReference>
<gene>
    <name evidence="1" type="ORF">NEF87_000464</name>
</gene>
<dbReference type="InterPro" id="IPR052707">
    <property type="entry name" value="OsmC_Ohr_Peroxiredoxin"/>
</dbReference>
<sequence length="178" mass="19879">MHLGEIVKTFLTRLAQSKPKRNPMNFKIAFKQTGADKKSTNNFHRTNTMSVSEEILPITVQLPIAYNGPANSQNREMHYTPEDLYLGALAGCFFTTFSVVSKNSNFAYEALDIQATGIMEEVEGVKMMSQVTLTVTLSISPEISDKLAFKILQIAEQRCPLANSVKTKIETKFILTHS</sequence>
<accession>A0ABY6HNN3</accession>
<organism evidence="1 2">
    <name type="scientific">Candidatus Lokiarchaeum ossiferum</name>
    <dbReference type="NCBI Taxonomy" id="2951803"/>
    <lineage>
        <taxon>Archaea</taxon>
        <taxon>Promethearchaeati</taxon>
        <taxon>Promethearchaeota</taxon>
        <taxon>Promethearchaeia</taxon>
        <taxon>Promethearchaeales</taxon>
        <taxon>Promethearchaeaceae</taxon>
        <taxon>Candidatus Lokiarchaeum</taxon>
    </lineage>
</organism>
<proteinExistence type="predicted"/>
<dbReference type="InterPro" id="IPR003718">
    <property type="entry name" value="OsmC/Ohr_fam"/>
</dbReference>
<dbReference type="Pfam" id="PF02566">
    <property type="entry name" value="OsmC"/>
    <property type="match status" value="1"/>
</dbReference>
<name>A0ABY6HNN3_9ARCH</name>